<reference evidence="2" key="1">
    <citation type="submission" date="2022-12" db="EMBL/GenBank/DDBJ databases">
        <title>Reference genome sequencing for broad-spectrum identification of bacterial and archaeal isolates by mass spectrometry.</title>
        <authorList>
            <person name="Sekiguchi Y."/>
            <person name="Tourlousse D.M."/>
        </authorList>
    </citation>
    <scope>NUCLEOTIDE SEQUENCE</scope>
    <source>
        <strain evidence="2">ASRB1</strain>
    </source>
</reference>
<keyword evidence="3" id="KW-1185">Reference proteome</keyword>
<sequence>MKRKSILIFAMFFAVAFMAGAAFAADEGASYDKYIRPVPAGEGWVQIMSQKVKVPRTTDLAVGVSLATTFGEFERHGGPGGWDANSWPQPTLKIKVVVDPKCHWGSWGWYHDDDNTGIPSYVNFERLEYGLVINSTPLAIQTECSEDMDGCNVTGYTDGSEVLTAEGAHIEEWAPALGRTFNFILKDVSYNKWNRGEHKIAVYAKFDVGYGHGWGDAVGVETSDDAGASMPCKYFALIDKGVMTFTPVNLPYRGKGPVYLGF</sequence>
<evidence type="ECO:0000313" key="2">
    <source>
        <dbReference type="EMBL" id="GLI34460.1"/>
    </source>
</evidence>
<keyword evidence="1" id="KW-0732">Signal</keyword>
<evidence type="ECO:0000313" key="3">
    <source>
        <dbReference type="Proteomes" id="UP001144372"/>
    </source>
</evidence>
<proteinExistence type="predicted"/>
<dbReference type="EMBL" id="BSDR01000001">
    <property type="protein sequence ID" value="GLI34460.1"/>
    <property type="molecule type" value="Genomic_DNA"/>
</dbReference>
<organism evidence="2 3">
    <name type="scientific">Desulforhabdus amnigena</name>
    <dbReference type="NCBI Taxonomy" id="40218"/>
    <lineage>
        <taxon>Bacteria</taxon>
        <taxon>Pseudomonadati</taxon>
        <taxon>Thermodesulfobacteriota</taxon>
        <taxon>Syntrophobacteria</taxon>
        <taxon>Syntrophobacterales</taxon>
        <taxon>Syntrophobacteraceae</taxon>
        <taxon>Desulforhabdus</taxon>
    </lineage>
</organism>
<gene>
    <name evidence="2" type="ORF">DAMNIGENAA_18930</name>
</gene>
<dbReference type="AlphaFoldDB" id="A0A9W6FTP7"/>
<comment type="caution">
    <text evidence="2">The sequence shown here is derived from an EMBL/GenBank/DDBJ whole genome shotgun (WGS) entry which is preliminary data.</text>
</comment>
<dbReference type="RefSeq" id="WP_281793721.1">
    <property type="nucleotide sequence ID" value="NZ_BSDR01000001.1"/>
</dbReference>
<name>A0A9W6FTP7_9BACT</name>
<feature type="signal peptide" evidence="1">
    <location>
        <begin position="1"/>
        <end position="24"/>
    </location>
</feature>
<evidence type="ECO:0000256" key="1">
    <source>
        <dbReference type="SAM" id="SignalP"/>
    </source>
</evidence>
<dbReference type="Proteomes" id="UP001144372">
    <property type="component" value="Unassembled WGS sequence"/>
</dbReference>
<feature type="chain" id="PRO_5040719200" evidence="1">
    <location>
        <begin position="25"/>
        <end position="262"/>
    </location>
</feature>
<accession>A0A9W6FTP7</accession>
<protein>
    <submittedName>
        <fullName evidence="2">Uncharacterized protein</fullName>
    </submittedName>
</protein>